<dbReference type="GO" id="GO:0003676">
    <property type="term" value="F:nucleic acid binding"/>
    <property type="evidence" value="ECO:0007669"/>
    <property type="project" value="InterPro"/>
</dbReference>
<proteinExistence type="predicted"/>
<sequence length="113" mass="12800">MTVTDNFNRYLLLCQALSGTQRAPVTALFERLFTEFGLPRAICSDNGAPFASTALGGISHLSKWWIDLGIRPERIQPAHPEQNGRHERMHRSLKDSLHARLDKMEQDLCAQQV</sequence>
<reference evidence="3 4" key="1">
    <citation type="submission" date="2011-02" db="EMBL/GenBank/DDBJ databases">
        <authorList>
            <person name="Muzny D."/>
            <person name="Qin X."/>
            <person name="Deng J."/>
            <person name="Jiang H."/>
            <person name="Liu Y."/>
            <person name="Qu J."/>
            <person name="Song X.-Z."/>
            <person name="Zhang L."/>
            <person name="Thornton R."/>
            <person name="Coyle M."/>
            <person name="Francisco L."/>
            <person name="Jackson L."/>
            <person name="Javaid M."/>
            <person name="Korchina V."/>
            <person name="Kovar C."/>
            <person name="Mata R."/>
            <person name="Mathew T."/>
            <person name="Ngo R."/>
            <person name="Nguyen L."/>
            <person name="Nguyen N."/>
            <person name="Okwuonu G."/>
            <person name="Ongeri F."/>
            <person name="Pham C."/>
            <person name="Simmons D."/>
            <person name="Wilczek-Boney K."/>
            <person name="Hale W."/>
            <person name="Jakkamsetti A."/>
            <person name="Pham P."/>
            <person name="Ruth R."/>
            <person name="San Lucas F."/>
            <person name="Warren J."/>
            <person name="Zhang J."/>
            <person name="Zhao Z."/>
            <person name="Zhou C."/>
            <person name="Zhu D."/>
            <person name="Lee S."/>
            <person name="Bess C."/>
            <person name="Blankenburg K."/>
            <person name="Forbes L."/>
            <person name="Fu Q."/>
            <person name="Gubbala S."/>
            <person name="Hirani K."/>
            <person name="Jayaseelan J.C."/>
            <person name="Lara F."/>
            <person name="Munidasa M."/>
            <person name="Palculict T."/>
            <person name="Patil S."/>
            <person name="Pu L.-L."/>
            <person name="Saada N."/>
            <person name="Tang L."/>
            <person name="Weissenberger G."/>
            <person name="Zhu Y."/>
            <person name="Hemphill L."/>
            <person name="Shang Y."/>
            <person name="Youmans B."/>
            <person name="Ayvaz T."/>
            <person name="Ross M."/>
            <person name="Santibanez J."/>
            <person name="Aqrawi P."/>
            <person name="Gross S."/>
            <person name="Joshi V."/>
            <person name="Fowler G."/>
            <person name="Nazareth L."/>
            <person name="Reid J."/>
            <person name="Worley K."/>
            <person name="Petrosino J."/>
            <person name="Highlander S."/>
            <person name="Gibbs R."/>
        </authorList>
    </citation>
    <scope>NUCLEOTIDE SEQUENCE [LARGE SCALE GENOMIC DNA]</scope>
    <source>
        <strain evidence="3 4">ATCC BAA-1200</strain>
    </source>
</reference>
<feature type="region of interest" description="Disordered" evidence="1">
    <location>
        <begin position="76"/>
        <end position="96"/>
    </location>
</feature>
<accession>F2BGL7</accession>
<feature type="domain" description="Integrase catalytic" evidence="2">
    <location>
        <begin position="1"/>
        <end position="113"/>
    </location>
</feature>
<dbReference type="PANTHER" id="PTHR37984:SF5">
    <property type="entry name" value="PROTEIN NYNRIN-LIKE"/>
    <property type="match status" value="1"/>
</dbReference>
<evidence type="ECO:0000313" key="3">
    <source>
        <dbReference type="EMBL" id="EGF06490.1"/>
    </source>
</evidence>
<dbReference type="EMBL" id="AFAY01000055">
    <property type="protein sequence ID" value="EGF06490.1"/>
    <property type="molecule type" value="Genomic_DNA"/>
</dbReference>
<dbReference type="HOGENOM" id="CLU_2130764_0_0_4"/>
<evidence type="ECO:0000313" key="4">
    <source>
        <dbReference type="Proteomes" id="UP000004105"/>
    </source>
</evidence>
<dbReference type="GO" id="GO:0015074">
    <property type="term" value="P:DNA integration"/>
    <property type="evidence" value="ECO:0007669"/>
    <property type="project" value="InterPro"/>
</dbReference>
<comment type="caution">
    <text evidence="3">The sequence shown here is derived from an EMBL/GenBank/DDBJ whole genome shotgun (WGS) entry which is preliminary data.</text>
</comment>
<protein>
    <submittedName>
        <fullName evidence="3">ISHne2 transposase</fullName>
    </submittedName>
</protein>
<dbReference type="Proteomes" id="UP000004105">
    <property type="component" value="Unassembled WGS sequence"/>
</dbReference>
<gene>
    <name evidence="3" type="ORF">HMPREF9123_2874</name>
</gene>
<name>F2BGL7_9NEIS</name>
<evidence type="ECO:0000259" key="2">
    <source>
        <dbReference type="PROSITE" id="PS50994"/>
    </source>
</evidence>
<dbReference type="Pfam" id="PF00665">
    <property type="entry name" value="rve"/>
    <property type="match status" value="1"/>
</dbReference>
<dbReference type="SUPFAM" id="SSF53098">
    <property type="entry name" value="Ribonuclease H-like"/>
    <property type="match status" value="1"/>
</dbReference>
<dbReference type="Gene3D" id="3.30.420.10">
    <property type="entry name" value="Ribonuclease H-like superfamily/Ribonuclease H"/>
    <property type="match status" value="1"/>
</dbReference>
<dbReference type="PANTHER" id="PTHR37984">
    <property type="entry name" value="PROTEIN CBG26694"/>
    <property type="match status" value="1"/>
</dbReference>
<dbReference type="AlphaFoldDB" id="F2BGL7"/>
<dbReference type="InterPro" id="IPR012337">
    <property type="entry name" value="RNaseH-like_sf"/>
</dbReference>
<dbReference type="InterPro" id="IPR036397">
    <property type="entry name" value="RNaseH_sf"/>
</dbReference>
<dbReference type="InterPro" id="IPR050951">
    <property type="entry name" value="Retrovirus_Pol_polyprotein"/>
</dbReference>
<keyword evidence="4" id="KW-1185">Reference proteome</keyword>
<dbReference type="PROSITE" id="PS50994">
    <property type="entry name" value="INTEGRASE"/>
    <property type="match status" value="1"/>
</dbReference>
<evidence type="ECO:0000256" key="1">
    <source>
        <dbReference type="SAM" id="MobiDB-lite"/>
    </source>
</evidence>
<organism evidence="3 4">
    <name type="scientific">Neisseria bacilliformis ATCC BAA-1200</name>
    <dbReference type="NCBI Taxonomy" id="888742"/>
    <lineage>
        <taxon>Bacteria</taxon>
        <taxon>Pseudomonadati</taxon>
        <taxon>Pseudomonadota</taxon>
        <taxon>Betaproteobacteria</taxon>
        <taxon>Neisseriales</taxon>
        <taxon>Neisseriaceae</taxon>
        <taxon>Neisseria</taxon>
    </lineage>
</organism>
<dbReference type="InterPro" id="IPR001584">
    <property type="entry name" value="Integrase_cat-core"/>
</dbReference>